<feature type="transmembrane region" description="Helical" evidence="1">
    <location>
        <begin position="190"/>
        <end position="206"/>
    </location>
</feature>
<feature type="transmembrane region" description="Helical" evidence="1">
    <location>
        <begin position="137"/>
        <end position="154"/>
    </location>
</feature>
<reference evidence="2 3" key="1">
    <citation type="journal article" date="2018" name="Pathog. Dis.">
        <title>Whole-genome sequencing based characterization of antimicrobial resistance in Enterococcus.</title>
        <authorList>
            <person name="Tyson G."/>
        </authorList>
    </citation>
    <scope>NUCLEOTIDE SEQUENCE [LARGE SCALE GENOMIC DNA]</scope>
    <source>
        <strain evidence="2 3">CVM N55263</strain>
    </source>
</reference>
<feature type="transmembrane region" description="Helical" evidence="1">
    <location>
        <begin position="14"/>
        <end position="35"/>
    </location>
</feature>
<keyword evidence="1" id="KW-0812">Transmembrane</keyword>
<gene>
    <name evidence="2" type="ORF">CUS89_09020</name>
</gene>
<name>A0A2S7RT30_ENTMU</name>
<comment type="caution">
    <text evidence="2">The sequence shown here is derived from an EMBL/GenBank/DDBJ whole genome shotgun (WGS) entry which is preliminary data.</text>
</comment>
<keyword evidence="1" id="KW-0472">Membrane</keyword>
<feature type="transmembrane region" description="Helical" evidence="1">
    <location>
        <begin position="349"/>
        <end position="373"/>
    </location>
</feature>
<feature type="transmembrane region" description="Helical" evidence="1">
    <location>
        <begin position="80"/>
        <end position="98"/>
    </location>
</feature>
<protein>
    <submittedName>
        <fullName evidence="2">Uncharacterized protein</fullName>
    </submittedName>
</protein>
<dbReference type="EMBL" id="PUAP01000027">
    <property type="protein sequence ID" value="PQF22843.1"/>
    <property type="molecule type" value="Genomic_DNA"/>
</dbReference>
<feature type="transmembrane region" description="Helical" evidence="1">
    <location>
        <begin position="166"/>
        <end position="184"/>
    </location>
</feature>
<feature type="transmembrane region" description="Helical" evidence="1">
    <location>
        <begin position="110"/>
        <end position="131"/>
    </location>
</feature>
<feature type="transmembrane region" description="Helical" evidence="1">
    <location>
        <begin position="292"/>
        <end position="312"/>
    </location>
</feature>
<accession>A0A2S7RT30</accession>
<dbReference type="Proteomes" id="UP000237934">
    <property type="component" value="Unassembled WGS sequence"/>
</dbReference>
<dbReference type="AlphaFoldDB" id="A0A2S7RT30"/>
<feature type="transmembrane region" description="Helical" evidence="1">
    <location>
        <begin position="318"/>
        <end position="337"/>
    </location>
</feature>
<evidence type="ECO:0000313" key="3">
    <source>
        <dbReference type="Proteomes" id="UP000237934"/>
    </source>
</evidence>
<evidence type="ECO:0000256" key="1">
    <source>
        <dbReference type="SAM" id="Phobius"/>
    </source>
</evidence>
<organism evidence="2 3">
    <name type="scientific">Enterococcus mundtii</name>
    <dbReference type="NCBI Taxonomy" id="53346"/>
    <lineage>
        <taxon>Bacteria</taxon>
        <taxon>Bacillati</taxon>
        <taxon>Bacillota</taxon>
        <taxon>Bacilli</taxon>
        <taxon>Lactobacillales</taxon>
        <taxon>Enterococcaceae</taxon>
        <taxon>Enterococcus</taxon>
    </lineage>
</organism>
<dbReference type="Pfam" id="PF19528">
    <property type="entry name" value="DUF6056"/>
    <property type="match status" value="1"/>
</dbReference>
<dbReference type="InterPro" id="IPR045691">
    <property type="entry name" value="DUF6056"/>
</dbReference>
<proteinExistence type="predicted"/>
<keyword evidence="1" id="KW-1133">Transmembrane helix</keyword>
<sequence length="606" mass="69030">MNRIIDSICKHKKMIVIVSVYVVMVILNFLTPLIADDIEYMYKTTSFSTILHDEYMQYMNWTGRSVVHIIARLFLLMPKIVFNFMNPLIYVLLTILIYKISTKDNKNFYVFKYLMINLLIWLFVPTFGQTILWETGAANYLWGGILIISFLSMYHRYYTNGRELPFNQPLQIIFMTVLGILAGWCNENTSGGAILVVLGYIYFIYKEKRPFKVWLFSGLGGAIFGLLMMVAAPGNAIRATYFDRSAWSLPHKLYSGFSTITRTLYENSLQLFVLAAILIALGIIFNQHKNWFRLSYVYVLAGLATIYVLSLSPTGLNWGRSFFGGALYIIIAMLIEWPDKLTKTTAGSFYSVISSVLIVQFLFSFVLGVHGIIQSYRDINEQYRYVESQKKQGNLNSLIADFNANEGMPYPAYSSALSHVGASIDSQINRSNAKYFDLETIRSVSKDAWNTIYKNGDPTLMNIWDYQEYLKELEDSDYTVLIAGAGESQQMSEALAVEIAKLLPDLDLQKFTHDWNFTGIHQANQSPILAQNENYNEVNQKLTDKNISMVSSFTSYEEQQFSRIKIDGVDVSRNKTGVNIIVLSEDGRIMDAVNIASNEQGVTVSR</sequence>
<feature type="transmembrane region" description="Helical" evidence="1">
    <location>
        <begin position="213"/>
        <end position="232"/>
    </location>
</feature>
<dbReference type="RefSeq" id="WP_104871858.1">
    <property type="nucleotide sequence ID" value="NZ_PUAP01000027.1"/>
</dbReference>
<evidence type="ECO:0000313" key="2">
    <source>
        <dbReference type="EMBL" id="PQF22843.1"/>
    </source>
</evidence>
<feature type="transmembrane region" description="Helical" evidence="1">
    <location>
        <begin position="268"/>
        <end position="285"/>
    </location>
</feature>